<name>A0A644W025_9ZZZZ</name>
<comment type="caution">
    <text evidence="1">The sequence shown here is derived from an EMBL/GenBank/DDBJ whole genome shotgun (WGS) entry which is preliminary data.</text>
</comment>
<dbReference type="EMBL" id="VSSQ01000538">
    <property type="protein sequence ID" value="MPL97051.1"/>
    <property type="molecule type" value="Genomic_DNA"/>
</dbReference>
<dbReference type="PROSITE" id="PS51257">
    <property type="entry name" value="PROKAR_LIPOPROTEIN"/>
    <property type="match status" value="1"/>
</dbReference>
<gene>
    <name evidence="1" type="ORF">SDC9_43239</name>
</gene>
<evidence type="ECO:0008006" key="2">
    <source>
        <dbReference type="Google" id="ProtNLM"/>
    </source>
</evidence>
<reference evidence="1" key="1">
    <citation type="submission" date="2019-08" db="EMBL/GenBank/DDBJ databases">
        <authorList>
            <person name="Kucharzyk K."/>
            <person name="Murdoch R.W."/>
            <person name="Higgins S."/>
            <person name="Loffler F."/>
        </authorList>
    </citation>
    <scope>NUCLEOTIDE SEQUENCE</scope>
</reference>
<proteinExistence type="predicted"/>
<dbReference type="SUPFAM" id="SSF63825">
    <property type="entry name" value="YWTD domain"/>
    <property type="match status" value="1"/>
</dbReference>
<accession>A0A644W025</accession>
<dbReference type="Pfam" id="PF17170">
    <property type="entry name" value="DUF5128"/>
    <property type="match status" value="1"/>
</dbReference>
<organism evidence="1">
    <name type="scientific">bioreactor metagenome</name>
    <dbReference type="NCBI Taxonomy" id="1076179"/>
    <lineage>
        <taxon>unclassified sequences</taxon>
        <taxon>metagenomes</taxon>
        <taxon>ecological metagenomes</taxon>
    </lineage>
</organism>
<dbReference type="AlphaFoldDB" id="A0A644W025"/>
<protein>
    <recommendedName>
        <fullName evidence="2">6-bladed beta-propeller</fullName>
    </recommendedName>
</protein>
<sequence>MKDYKLFFILFLFLTCSCTPQEKVNIFDFSEIKQKAVPATFKTLGKSVSFIALETTLNSFVPDVWGLAIDSDNIFVLSASSGVFRFNRDGKFMGKISAKGNGPQEYTMIMSMALDSEKRHVYLYNMDGKLLVFDYDGLFVNSYMLEKHMFSKMLMIKNTSYISAFNFNGAQSPILYAYSLDENKVLTYGELPIFSLQGYDAGMNTVTKGIFSFSGDIIVHPNCSNIVYNFNQETGELKTRYEFRFMDPFYPAFLGKGFAGFAESEALIDIAEDDKHIYARIIDKSKESLLYIIEKGTNNCYISNLYYSDSFKSTFIPRYQFGEIKTDVLNPSTLNYPQDAPATEAEKHKAYEFLTKMTGRQITEESNPVLVLVI</sequence>
<dbReference type="InterPro" id="IPR011042">
    <property type="entry name" value="6-blade_b-propeller_TolB-like"/>
</dbReference>
<evidence type="ECO:0000313" key="1">
    <source>
        <dbReference type="EMBL" id="MPL97051.1"/>
    </source>
</evidence>
<dbReference type="Gene3D" id="2.120.10.30">
    <property type="entry name" value="TolB, C-terminal domain"/>
    <property type="match status" value="1"/>
</dbReference>